<gene>
    <name evidence="9" type="primary">betC_6</name>
    <name evidence="9" type="ORF">V7x_02140</name>
</gene>
<proteinExistence type="inferred from homology"/>
<keyword evidence="3" id="KW-0479">Metal-binding</keyword>
<dbReference type="GO" id="GO:0046872">
    <property type="term" value="F:metal ion binding"/>
    <property type="evidence" value="ECO:0007669"/>
    <property type="project" value="UniProtKB-KW"/>
</dbReference>
<dbReference type="Proteomes" id="UP000316476">
    <property type="component" value="Unassembled WGS sequence"/>
</dbReference>
<keyword evidence="6" id="KW-0106">Calcium</keyword>
<keyword evidence="4 7" id="KW-0732">Signal</keyword>
<comment type="caution">
    <text evidence="9">The sequence shown here is derived from an EMBL/GenBank/DDBJ whole genome shotgun (WGS) entry which is preliminary data.</text>
</comment>
<dbReference type="AlphaFoldDB" id="A0A5C6FT70"/>
<evidence type="ECO:0000313" key="10">
    <source>
        <dbReference type="Proteomes" id="UP000316476"/>
    </source>
</evidence>
<name>A0A5C6FT70_9PLAN</name>
<reference evidence="9 10" key="1">
    <citation type="submission" date="2019-02" db="EMBL/GenBank/DDBJ databases">
        <title>Deep-cultivation of Planctomycetes and their phenomic and genomic characterization uncovers novel biology.</title>
        <authorList>
            <person name="Wiegand S."/>
            <person name="Jogler M."/>
            <person name="Boedeker C."/>
            <person name="Pinto D."/>
            <person name="Vollmers J."/>
            <person name="Rivas-Marin E."/>
            <person name="Kohn T."/>
            <person name="Peeters S.H."/>
            <person name="Heuer A."/>
            <person name="Rast P."/>
            <person name="Oberbeckmann S."/>
            <person name="Bunk B."/>
            <person name="Jeske O."/>
            <person name="Meyerdierks A."/>
            <person name="Storesund J.E."/>
            <person name="Kallscheuer N."/>
            <person name="Luecker S."/>
            <person name="Lage O.M."/>
            <person name="Pohl T."/>
            <person name="Merkel B.J."/>
            <person name="Hornburger P."/>
            <person name="Mueller R.-W."/>
            <person name="Bruemmer F."/>
            <person name="Labrenz M."/>
            <person name="Spormann A.M."/>
            <person name="Op Den Camp H."/>
            <person name="Overmann J."/>
            <person name="Amann R."/>
            <person name="Jetten M.S.M."/>
            <person name="Mascher T."/>
            <person name="Medema M.H."/>
            <person name="Devos D.P."/>
            <person name="Kaster A.-K."/>
            <person name="Ovreas L."/>
            <person name="Rohde M."/>
            <person name="Galperin M.Y."/>
            <person name="Jogler C."/>
        </authorList>
    </citation>
    <scope>NUCLEOTIDE SEQUENCE [LARGE SCALE GENOMIC DNA]</scope>
    <source>
        <strain evidence="9 10">V7</strain>
    </source>
</reference>
<evidence type="ECO:0000256" key="4">
    <source>
        <dbReference type="ARBA" id="ARBA00022729"/>
    </source>
</evidence>
<dbReference type="GO" id="GO:0047753">
    <property type="term" value="F:choline-sulfatase activity"/>
    <property type="evidence" value="ECO:0007669"/>
    <property type="project" value="UniProtKB-EC"/>
</dbReference>
<dbReference type="RefSeq" id="WP_146410310.1">
    <property type="nucleotide sequence ID" value="NZ_SJPZ01000001.1"/>
</dbReference>
<dbReference type="GO" id="GO:0004423">
    <property type="term" value="F:iduronate-2-sulfatase activity"/>
    <property type="evidence" value="ECO:0007669"/>
    <property type="project" value="InterPro"/>
</dbReference>
<comment type="cofactor">
    <cofactor evidence="1">
        <name>Ca(2+)</name>
        <dbReference type="ChEBI" id="CHEBI:29108"/>
    </cofactor>
</comment>
<feature type="signal peptide" evidence="7">
    <location>
        <begin position="1"/>
        <end position="26"/>
    </location>
</feature>
<dbReference type="GO" id="GO:0005737">
    <property type="term" value="C:cytoplasm"/>
    <property type="evidence" value="ECO:0007669"/>
    <property type="project" value="TreeGrafter"/>
</dbReference>
<dbReference type="SUPFAM" id="SSF53649">
    <property type="entry name" value="Alkaline phosphatase-like"/>
    <property type="match status" value="1"/>
</dbReference>
<comment type="similarity">
    <text evidence="2">Belongs to the sulfatase family.</text>
</comment>
<accession>A0A5C6FT70</accession>
<evidence type="ECO:0000256" key="5">
    <source>
        <dbReference type="ARBA" id="ARBA00022801"/>
    </source>
</evidence>
<dbReference type="InterPro" id="IPR017850">
    <property type="entry name" value="Alkaline_phosphatase_core_sf"/>
</dbReference>
<evidence type="ECO:0000256" key="1">
    <source>
        <dbReference type="ARBA" id="ARBA00001913"/>
    </source>
</evidence>
<keyword evidence="5 9" id="KW-0378">Hydrolase</keyword>
<organism evidence="9 10">
    <name type="scientific">Crateriforma conspicua</name>
    <dbReference type="NCBI Taxonomy" id="2527996"/>
    <lineage>
        <taxon>Bacteria</taxon>
        <taxon>Pseudomonadati</taxon>
        <taxon>Planctomycetota</taxon>
        <taxon>Planctomycetia</taxon>
        <taxon>Planctomycetales</taxon>
        <taxon>Planctomycetaceae</taxon>
        <taxon>Crateriforma</taxon>
    </lineage>
</organism>
<feature type="chain" id="PRO_5022890591" evidence="7">
    <location>
        <begin position="27"/>
        <end position="469"/>
    </location>
</feature>
<dbReference type="Gene3D" id="3.40.720.10">
    <property type="entry name" value="Alkaline Phosphatase, subunit A"/>
    <property type="match status" value="1"/>
</dbReference>
<evidence type="ECO:0000259" key="8">
    <source>
        <dbReference type="Pfam" id="PF00884"/>
    </source>
</evidence>
<dbReference type="InterPro" id="IPR000917">
    <property type="entry name" value="Sulfatase_N"/>
</dbReference>
<sequence precursor="true">MNISQSRFIPRLLAIGMLVVAATSHGAETRPNFLLIAIDDLNDYVGCLDGHPNAITPNLDRLAERGILFTRAYCNSPVCQPSRTSLWTGLRPTTTGITANRSPWFRESSNHPDAVSLPQAMASAGYSTLGFGKLFHVGRQAESAVEWQRSNVFSYGPRQKPKLNYASGDSITDWGVPPKDRDQASSFDPIIADRTIAALNDRHSRPLLLGCGFYRPHTPLYAASQWFDMHPEADIALPQTIPDDNDDLVYFGRRPRRPQDIEAPGLFNQDWAEKTGKWKDVLRAYLACTSAMDHQLGRVLDALDRGPHAKNTYVIVFSDHGWHLGEKRHWGKAALWEQTTRIPMIVAGPGIPSGIRYDQPVDLLTIAPTVLDYAGVQPLGELDGHSLRPILEDPTRNWPHPVLTTFVDHHALRTPRWRYIRYSSGEEELYDHSRDSEEFENLAVTHRQDAQVQSTLAELRKRMSDLLSP</sequence>
<dbReference type="InterPro" id="IPR035874">
    <property type="entry name" value="IDS"/>
</dbReference>
<dbReference type="CDD" id="cd16030">
    <property type="entry name" value="iduronate-2-sulfatase"/>
    <property type="match status" value="1"/>
</dbReference>
<dbReference type="OrthoDB" id="279611at2"/>
<evidence type="ECO:0000256" key="7">
    <source>
        <dbReference type="SAM" id="SignalP"/>
    </source>
</evidence>
<evidence type="ECO:0000256" key="2">
    <source>
        <dbReference type="ARBA" id="ARBA00008779"/>
    </source>
</evidence>
<evidence type="ECO:0000256" key="6">
    <source>
        <dbReference type="ARBA" id="ARBA00022837"/>
    </source>
</evidence>
<dbReference type="PANTHER" id="PTHR45953">
    <property type="entry name" value="IDURONATE 2-SULFATASE"/>
    <property type="match status" value="1"/>
</dbReference>
<protein>
    <submittedName>
        <fullName evidence="9">Choline-sulfatase</fullName>
        <ecNumber evidence="9">3.1.6.6</ecNumber>
    </submittedName>
</protein>
<feature type="domain" description="Sulfatase N-terminal" evidence="8">
    <location>
        <begin position="31"/>
        <end position="376"/>
    </location>
</feature>
<evidence type="ECO:0000256" key="3">
    <source>
        <dbReference type="ARBA" id="ARBA00022723"/>
    </source>
</evidence>
<dbReference type="EMBL" id="SJPZ01000001">
    <property type="protein sequence ID" value="TWU64670.1"/>
    <property type="molecule type" value="Genomic_DNA"/>
</dbReference>
<dbReference type="Pfam" id="PF00884">
    <property type="entry name" value="Sulfatase"/>
    <property type="match status" value="1"/>
</dbReference>
<dbReference type="EC" id="3.1.6.6" evidence="9"/>
<evidence type="ECO:0000313" key="9">
    <source>
        <dbReference type="EMBL" id="TWU64670.1"/>
    </source>
</evidence>
<dbReference type="PANTHER" id="PTHR45953:SF1">
    <property type="entry name" value="IDURONATE 2-SULFATASE"/>
    <property type="match status" value="1"/>
</dbReference>